<feature type="region of interest" description="Disordered" evidence="1">
    <location>
        <begin position="50"/>
        <end position="78"/>
    </location>
</feature>
<feature type="compositionally biased region" description="Basic and acidic residues" evidence="1">
    <location>
        <begin position="61"/>
        <end position="72"/>
    </location>
</feature>
<evidence type="ECO:0000313" key="2">
    <source>
        <dbReference type="EMBL" id="AEZ60082.1"/>
    </source>
</evidence>
<reference evidence="3" key="1">
    <citation type="journal article" date="2012" name="PLoS Negl. Trop. Dis.">
        <title>Whole genome sequences of three Treponema pallidum ssp. pertenue strains: yaws and syphilis treponemes differ in less than 0.2% of the genome sequence.</title>
        <authorList>
            <person name="Cejkova D."/>
            <person name="Zobanikova M."/>
            <person name="Chen L."/>
            <person name="Pospisilova P."/>
            <person name="Strouhal M."/>
            <person name="Qin X."/>
            <person name="Mikalova L."/>
            <person name="Norris S.J."/>
            <person name="Muzny D.M."/>
            <person name="Gibbs R.A."/>
            <person name="Fulton L.L."/>
            <person name="Sodergren E."/>
            <person name="Weinstock G.M."/>
            <person name="Smajs D."/>
        </authorList>
    </citation>
    <scope>NUCLEOTIDE SEQUENCE [LARGE SCALE GENOMIC DNA]</scope>
    <source>
        <strain evidence="3">Gauthier</strain>
    </source>
</reference>
<dbReference type="KEGG" id="tpg:TPEGAU_0814b"/>
<feature type="compositionally biased region" description="Basic and acidic residues" evidence="1">
    <location>
        <begin position="1"/>
        <end position="26"/>
    </location>
</feature>
<dbReference type="Proteomes" id="UP000008192">
    <property type="component" value="Chromosome"/>
</dbReference>
<proteinExistence type="predicted"/>
<feature type="region of interest" description="Disordered" evidence="1">
    <location>
        <begin position="1"/>
        <end position="30"/>
    </location>
</feature>
<protein>
    <submittedName>
        <fullName evidence="2">Uncharacterized protein</fullName>
    </submittedName>
</protein>
<evidence type="ECO:0000313" key="3">
    <source>
        <dbReference type="Proteomes" id="UP000008192"/>
    </source>
</evidence>
<evidence type="ECO:0000256" key="1">
    <source>
        <dbReference type="SAM" id="MobiDB-lite"/>
    </source>
</evidence>
<accession>A0AAU8PM92</accession>
<name>A0AAU8PM92_TREPG</name>
<dbReference type="EMBL" id="CP002376">
    <property type="protein sequence ID" value="AEZ60082.1"/>
    <property type="molecule type" value="Genomic_DNA"/>
</dbReference>
<dbReference type="AlphaFoldDB" id="A0AAU8PM92"/>
<gene>
    <name evidence="2" type="ordered locus">TPEGAU_0814b</name>
</gene>
<organism evidence="2 3">
    <name type="scientific">Treponema pallidum subsp. pertenue (strain Gauthier)</name>
    <dbReference type="NCBI Taxonomy" id="491080"/>
    <lineage>
        <taxon>Bacteria</taxon>
        <taxon>Pseudomonadati</taxon>
        <taxon>Spirochaetota</taxon>
        <taxon>Spirochaetia</taxon>
        <taxon>Spirochaetales</taxon>
        <taxon>Treponemataceae</taxon>
        <taxon>Treponema</taxon>
    </lineage>
</organism>
<sequence>MRVEVANETRHYVPHDGGTEETESVHGPRGSWKIECTPAHDPARPFCKRHTVAASASSKASSERVGDGEREQYPPLEG</sequence>